<dbReference type="Proteomes" id="UP000015103">
    <property type="component" value="Unassembled WGS sequence"/>
</dbReference>
<dbReference type="EnsemblMetazoa" id="RPRC012558-RA">
    <property type="protein sequence ID" value="RPRC012558-PA"/>
    <property type="gene ID" value="RPRC012558"/>
</dbReference>
<dbReference type="EMBL" id="ACPB03023199">
    <property type="status" value="NOT_ANNOTATED_CDS"/>
    <property type="molecule type" value="Genomic_DNA"/>
</dbReference>
<protein>
    <submittedName>
        <fullName evidence="3">Uncharacterized protein</fullName>
    </submittedName>
</protein>
<evidence type="ECO:0000256" key="2">
    <source>
        <dbReference type="SAM" id="Phobius"/>
    </source>
</evidence>
<dbReference type="AlphaFoldDB" id="T1I8D6"/>
<sequence>MGTRDAERSGRPVEVTTPEIIDKIHDMVMDDRRVLWASRMNGYEMKVRWNVLRYGLITACLVLVVTVYALGGNRPPTDHPKGRPLRNLKARSPPDPKKPKPVTINATEPSEAVWAERRRHVLQSNVSPLMLYLHFWRSYGLKPDRGFIRTTGFDNDYENYIKNCEK</sequence>
<name>T1I8D6_RHOPR</name>
<dbReference type="EMBL" id="ACPB03023197">
    <property type="status" value="NOT_ANNOTATED_CDS"/>
    <property type="molecule type" value="Genomic_DNA"/>
</dbReference>
<evidence type="ECO:0000313" key="3">
    <source>
        <dbReference type="EnsemblMetazoa" id="RPRC012558-PA"/>
    </source>
</evidence>
<keyword evidence="2" id="KW-0812">Transmembrane</keyword>
<keyword evidence="4" id="KW-1185">Reference proteome</keyword>
<keyword evidence="2" id="KW-1133">Transmembrane helix</keyword>
<dbReference type="HOGENOM" id="CLU_1604748_0_0_1"/>
<keyword evidence="2" id="KW-0472">Membrane</keyword>
<accession>T1I8D6</accession>
<reference evidence="3" key="1">
    <citation type="submission" date="2015-05" db="UniProtKB">
        <authorList>
            <consortium name="EnsemblMetazoa"/>
        </authorList>
    </citation>
    <scope>IDENTIFICATION</scope>
</reference>
<dbReference type="EMBL" id="ACPB03023198">
    <property type="status" value="NOT_ANNOTATED_CDS"/>
    <property type="molecule type" value="Genomic_DNA"/>
</dbReference>
<proteinExistence type="predicted"/>
<evidence type="ECO:0000313" key="4">
    <source>
        <dbReference type="Proteomes" id="UP000015103"/>
    </source>
</evidence>
<feature type="transmembrane region" description="Helical" evidence="2">
    <location>
        <begin position="51"/>
        <end position="71"/>
    </location>
</feature>
<organism evidence="3 4">
    <name type="scientific">Rhodnius prolixus</name>
    <name type="common">Triatomid bug</name>
    <dbReference type="NCBI Taxonomy" id="13249"/>
    <lineage>
        <taxon>Eukaryota</taxon>
        <taxon>Metazoa</taxon>
        <taxon>Ecdysozoa</taxon>
        <taxon>Arthropoda</taxon>
        <taxon>Hexapoda</taxon>
        <taxon>Insecta</taxon>
        <taxon>Pterygota</taxon>
        <taxon>Neoptera</taxon>
        <taxon>Paraneoptera</taxon>
        <taxon>Hemiptera</taxon>
        <taxon>Heteroptera</taxon>
        <taxon>Panheteroptera</taxon>
        <taxon>Cimicomorpha</taxon>
        <taxon>Reduviidae</taxon>
        <taxon>Triatominae</taxon>
        <taxon>Rhodnius</taxon>
    </lineage>
</organism>
<dbReference type="VEuPathDB" id="VectorBase:RPRC012558"/>
<evidence type="ECO:0000256" key="1">
    <source>
        <dbReference type="SAM" id="MobiDB-lite"/>
    </source>
</evidence>
<feature type="region of interest" description="Disordered" evidence="1">
    <location>
        <begin position="73"/>
        <end position="108"/>
    </location>
</feature>
<dbReference type="InParanoid" id="T1I8D6"/>